<dbReference type="Proteomes" id="UP000006729">
    <property type="component" value="Chromosome 9"/>
</dbReference>
<sequence length="66" mass="7802">MKSIRSNFFLIAKQFMFSGNVRIHDHHRFMILIFTKNDKNFQITICNSQSTTISTSNKIHPLIYII</sequence>
<dbReference type="InParanoid" id="U5G063"/>
<name>U5G063_POPTR</name>
<organism evidence="1 2">
    <name type="scientific">Populus trichocarpa</name>
    <name type="common">Western balsam poplar</name>
    <name type="synonym">Populus balsamifera subsp. trichocarpa</name>
    <dbReference type="NCBI Taxonomy" id="3694"/>
    <lineage>
        <taxon>Eukaryota</taxon>
        <taxon>Viridiplantae</taxon>
        <taxon>Streptophyta</taxon>
        <taxon>Embryophyta</taxon>
        <taxon>Tracheophyta</taxon>
        <taxon>Spermatophyta</taxon>
        <taxon>Magnoliopsida</taxon>
        <taxon>eudicotyledons</taxon>
        <taxon>Gunneridae</taxon>
        <taxon>Pentapetalae</taxon>
        <taxon>rosids</taxon>
        <taxon>fabids</taxon>
        <taxon>Malpighiales</taxon>
        <taxon>Salicaceae</taxon>
        <taxon>Saliceae</taxon>
        <taxon>Populus</taxon>
    </lineage>
</organism>
<accession>U5G063</accession>
<evidence type="ECO:0000313" key="2">
    <source>
        <dbReference type="Proteomes" id="UP000006729"/>
    </source>
</evidence>
<gene>
    <name evidence="1" type="ORF">POPTR_009G052100</name>
</gene>
<reference evidence="1 2" key="1">
    <citation type="journal article" date="2006" name="Science">
        <title>The genome of black cottonwood, Populus trichocarpa (Torr. &amp; Gray).</title>
        <authorList>
            <person name="Tuskan G.A."/>
            <person name="Difazio S."/>
            <person name="Jansson S."/>
            <person name="Bohlmann J."/>
            <person name="Grigoriev I."/>
            <person name="Hellsten U."/>
            <person name="Putnam N."/>
            <person name="Ralph S."/>
            <person name="Rombauts S."/>
            <person name="Salamov A."/>
            <person name="Schein J."/>
            <person name="Sterck L."/>
            <person name="Aerts A."/>
            <person name="Bhalerao R.R."/>
            <person name="Bhalerao R.P."/>
            <person name="Blaudez D."/>
            <person name="Boerjan W."/>
            <person name="Brun A."/>
            <person name="Brunner A."/>
            <person name="Busov V."/>
            <person name="Campbell M."/>
            <person name="Carlson J."/>
            <person name="Chalot M."/>
            <person name="Chapman J."/>
            <person name="Chen G.L."/>
            <person name="Cooper D."/>
            <person name="Coutinho P.M."/>
            <person name="Couturier J."/>
            <person name="Covert S."/>
            <person name="Cronk Q."/>
            <person name="Cunningham R."/>
            <person name="Davis J."/>
            <person name="Degroeve S."/>
            <person name="Dejardin A."/>
            <person name="Depamphilis C."/>
            <person name="Detter J."/>
            <person name="Dirks B."/>
            <person name="Dubchak I."/>
            <person name="Duplessis S."/>
            <person name="Ehlting J."/>
            <person name="Ellis B."/>
            <person name="Gendler K."/>
            <person name="Goodstein D."/>
            <person name="Gribskov M."/>
            <person name="Grimwood J."/>
            <person name="Groover A."/>
            <person name="Gunter L."/>
            <person name="Hamberger B."/>
            <person name="Heinze B."/>
            <person name="Helariutta Y."/>
            <person name="Henrissat B."/>
            <person name="Holligan D."/>
            <person name="Holt R."/>
            <person name="Huang W."/>
            <person name="Islam-Faridi N."/>
            <person name="Jones S."/>
            <person name="Jones-Rhoades M."/>
            <person name="Jorgensen R."/>
            <person name="Joshi C."/>
            <person name="Kangasjarvi J."/>
            <person name="Karlsson J."/>
            <person name="Kelleher C."/>
            <person name="Kirkpatrick R."/>
            <person name="Kirst M."/>
            <person name="Kohler A."/>
            <person name="Kalluri U."/>
            <person name="Larimer F."/>
            <person name="Leebens-Mack J."/>
            <person name="Leple J.C."/>
            <person name="Locascio P."/>
            <person name="Lou Y."/>
            <person name="Lucas S."/>
            <person name="Martin F."/>
            <person name="Montanini B."/>
            <person name="Napoli C."/>
            <person name="Nelson D.R."/>
            <person name="Nelson C."/>
            <person name="Nieminen K."/>
            <person name="Nilsson O."/>
            <person name="Pereda V."/>
            <person name="Peter G."/>
            <person name="Philippe R."/>
            <person name="Pilate G."/>
            <person name="Poliakov A."/>
            <person name="Razumovskaya J."/>
            <person name="Richardson P."/>
            <person name="Rinaldi C."/>
            <person name="Ritland K."/>
            <person name="Rouze P."/>
            <person name="Ryaboy D."/>
            <person name="Schmutz J."/>
            <person name="Schrader J."/>
            <person name="Segerman B."/>
            <person name="Shin H."/>
            <person name="Siddiqui A."/>
            <person name="Sterky F."/>
            <person name="Terry A."/>
            <person name="Tsai C.J."/>
            <person name="Uberbacher E."/>
            <person name="Unneberg P."/>
            <person name="Vahala J."/>
            <person name="Wall K."/>
            <person name="Wessler S."/>
            <person name="Yang G."/>
            <person name="Yin T."/>
            <person name="Douglas C."/>
            <person name="Marra M."/>
            <person name="Sandberg G."/>
            <person name="Van de Peer Y."/>
            <person name="Rokhsar D."/>
        </authorList>
    </citation>
    <scope>NUCLEOTIDE SEQUENCE [LARGE SCALE GENOMIC DNA]</scope>
    <source>
        <strain evidence="2">cv. Nisqually</strain>
    </source>
</reference>
<keyword evidence="2" id="KW-1185">Reference proteome</keyword>
<evidence type="ECO:0000313" key="1">
    <source>
        <dbReference type="EMBL" id="PNT19689.1"/>
    </source>
</evidence>
<dbReference type="HOGENOM" id="CLU_2835970_0_0_1"/>
<protein>
    <submittedName>
        <fullName evidence="1">Uncharacterized protein</fullName>
    </submittedName>
</protein>
<proteinExistence type="predicted"/>
<dbReference type="EMBL" id="CM009298">
    <property type="protein sequence ID" value="PNT19689.1"/>
    <property type="molecule type" value="Genomic_DNA"/>
</dbReference>
<dbReference type="AlphaFoldDB" id="U5G063"/>